<sequence>QIRPFCCDFLKFCFAKFDVGVWSSRTKKNVDSVINFIMPDKKQELLFCWDQSHCTETGFNTVENDCKPLVFKELKKLWDKHEPNLPWEKGEYNESNTLLLDDSPYKALLNPPNTAIFPNSYDFQNLMDNSLGPGGDLRMYLERLATAENIQNYIQQNPFGQRAVTSKNPSWVYYLKVISANKFCLAT</sequence>
<name>A0A7J6VE73_THATH</name>
<dbReference type="InterPro" id="IPR036412">
    <property type="entry name" value="HAD-like_sf"/>
</dbReference>
<dbReference type="PANTHER" id="PTHR12210">
    <property type="entry name" value="DULLARD PROTEIN PHOSPHATASE"/>
    <property type="match status" value="1"/>
</dbReference>
<comment type="similarity">
    <text evidence="1">Belongs to the TIM50 family.</text>
</comment>
<comment type="function">
    <text evidence="1">Essential component of the TIM23 complex, a complex that mediates the translocation of transit peptide-containing proteins across the mitochondrial inner membrane.</text>
</comment>
<keyword evidence="1" id="KW-0653">Protein transport</keyword>
<dbReference type="InterPro" id="IPR004274">
    <property type="entry name" value="FCP1_dom"/>
</dbReference>
<proteinExistence type="inferred from homology"/>
<comment type="subunit">
    <text evidence="1">Component of the TIM23 complex.</text>
</comment>
<dbReference type="InterPro" id="IPR050365">
    <property type="entry name" value="TIM50"/>
</dbReference>
<keyword evidence="1" id="KW-0496">Mitochondrion</keyword>
<keyword evidence="1" id="KW-0813">Transport</keyword>
<dbReference type="EMBL" id="JABWDY010034638">
    <property type="protein sequence ID" value="KAF5182515.1"/>
    <property type="molecule type" value="Genomic_DNA"/>
</dbReference>
<keyword evidence="3" id="KW-0378">Hydrolase</keyword>
<feature type="domain" description="FCP1 homology" evidence="2">
    <location>
        <begin position="1"/>
        <end position="144"/>
    </location>
</feature>
<keyword evidence="1" id="KW-0809">Transit peptide</keyword>
<dbReference type="OrthoDB" id="1711508at2759"/>
<comment type="caution">
    <text evidence="3">The sequence shown here is derived from an EMBL/GenBank/DDBJ whole genome shotgun (WGS) entry which is preliminary data.</text>
</comment>
<evidence type="ECO:0000313" key="3">
    <source>
        <dbReference type="EMBL" id="KAF5182515.1"/>
    </source>
</evidence>
<dbReference type="SUPFAM" id="SSF56784">
    <property type="entry name" value="HAD-like"/>
    <property type="match status" value="1"/>
</dbReference>
<evidence type="ECO:0000256" key="1">
    <source>
        <dbReference type="RuleBase" id="RU365079"/>
    </source>
</evidence>
<reference evidence="3 4" key="1">
    <citation type="submission" date="2020-06" db="EMBL/GenBank/DDBJ databases">
        <title>Transcriptomic and genomic resources for Thalictrum thalictroides and T. hernandezii: Facilitating candidate gene discovery in an emerging model plant lineage.</title>
        <authorList>
            <person name="Arias T."/>
            <person name="Riano-Pachon D.M."/>
            <person name="Di Stilio V.S."/>
        </authorList>
    </citation>
    <scope>NUCLEOTIDE SEQUENCE [LARGE SCALE GENOMIC DNA]</scope>
    <source>
        <strain evidence="4">cv. WT478/WT964</strain>
        <tissue evidence="3">Leaves</tissue>
    </source>
</reference>
<keyword evidence="4" id="KW-1185">Reference proteome</keyword>
<feature type="non-terminal residue" evidence="3">
    <location>
        <position position="1"/>
    </location>
</feature>
<dbReference type="InterPro" id="IPR023214">
    <property type="entry name" value="HAD_sf"/>
</dbReference>
<gene>
    <name evidence="3" type="ORF">FRX31_027897</name>
</gene>
<evidence type="ECO:0000259" key="2">
    <source>
        <dbReference type="PROSITE" id="PS50969"/>
    </source>
</evidence>
<dbReference type="Gene3D" id="3.40.50.1000">
    <property type="entry name" value="HAD superfamily/HAD-like"/>
    <property type="match status" value="1"/>
</dbReference>
<accession>A0A7J6VE73</accession>
<dbReference type="Proteomes" id="UP000554482">
    <property type="component" value="Unassembled WGS sequence"/>
</dbReference>
<dbReference type="GO" id="GO:0015031">
    <property type="term" value="P:protein transport"/>
    <property type="evidence" value="ECO:0007669"/>
    <property type="project" value="UniProtKB-KW"/>
</dbReference>
<organism evidence="3 4">
    <name type="scientific">Thalictrum thalictroides</name>
    <name type="common">Rue-anemone</name>
    <name type="synonym">Anemone thalictroides</name>
    <dbReference type="NCBI Taxonomy" id="46969"/>
    <lineage>
        <taxon>Eukaryota</taxon>
        <taxon>Viridiplantae</taxon>
        <taxon>Streptophyta</taxon>
        <taxon>Embryophyta</taxon>
        <taxon>Tracheophyta</taxon>
        <taxon>Spermatophyta</taxon>
        <taxon>Magnoliopsida</taxon>
        <taxon>Ranunculales</taxon>
        <taxon>Ranunculaceae</taxon>
        <taxon>Thalictroideae</taxon>
        <taxon>Thalictrum</taxon>
    </lineage>
</organism>
<evidence type="ECO:0000313" key="4">
    <source>
        <dbReference type="Proteomes" id="UP000554482"/>
    </source>
</evidence>
<comment type="subcellular location">
    <subcellularLocation>
        <location evidence="1">Mitochondrion inner membrane</location>
        <topology evidence="1">Single-pass membrane protein</topology>
    </subcellularLocation>
</comment>
<dbReference type="AlphaFoldDB" id="A0A7J6VE73"/>
<dbReference type="SMART" id="SM00577">
    <property type="entry name" value="CPDc"/>
    <property type="match status" value="1"/>
</dbReference>
<dbReference type="PROSITE" id="PS50969">
    <property type="entry name" value="FCP1"/>
    <property type="match status" value="1"/>
</dbReference>
<dbReference type="Pfam" id="PF03031">
    <property type="entry name" value="NIF"/>
    <property type="match status" value="1"/>
</dbReference>
<dbReference type="GO" id="GO:0016787">
    <property type="term" value="F:hydrolase activity"/>
    <property type="evidence" value="ECO:0007669"/>
    <property type="project" value="UniProtKB-KW"/>
</dbReference>
<dbReference type="GO" id="GO:0005744">
    <property type="term" value="C:TIM23 mitochondrial import inner membrane translocase complex"/>
    <property type="evidence" value="ECO:0007669"/>
    <property type="project" value="UniProtKB-UniRule"/>
</dbReference>
<protein>
    <recommendedName>
        <fullName evidence="1">Mitochondrial import inner membrane translocase subunit TIM50</fullName>
    </recommendedName>
</protein>
<keyword evidence="1" id="KW-0811">Translocation</keyword>